<feature type="compositionally biased region" description="Basic and acidic residues" evidence="1">
    <location>
        <begin position="16"/>
        <end position="58"/>
    </location>
</feature>
<comment type="caution">
    <text evidence="2">The sequence shown here is derived from an EMBL/GenBank/DDBJ whole genome shotgun (WGS) entry which is preliminary data.</text>
</comment>
<dbReference type="Proteomes" id="UP000249324">
    <property type="component" value="Unassembled WGS sequence"/>
</dbReference>
<feature type="region of interest" description="Disordered" evidence="1">
    <location>
        <begin position="1"/>
        <end position="58"/>
    </location>
</feature>
<dbReference type="EMBL" id="QGUI02000087">
    <property type="protein sequence ID" value="MFO7192294.1"/>
    <property type="molecule type" value="Genomic_DNA"/>
</dbReference>
<evidence type="ECO:0000313" key="2">
    <source>
        <dbReference type="EMBL" id="MFO7192294.1"/>
    </source>
</evidence>
<protein>
    <recommendedName>
        <fullName evidence="4">CsbD family protein</fullName>
    </recommendedName>
</protein>
<evidence type="ECO:0000313" key="3">
    <source>
        <dbReference type="Proteomes" id="UP000249324"/>
    </source>
</evidence>
<name>A0ABD6FH88_9PSEU</name>
<organism evidence="2 3">
    <name type="scientific">Thermocrispum agreste</name>
    <dbReference type="NCBI Taxonomy" id="37925"/>
    <lineage>
        <taxon>Bacteria</taxon>
        <taxon>Bacillati</taxon>
        <taxon>Actinomycetota</taxon>
        <taxon>Actinomycetes</taxon>
        <taxon>Pseudonocardiales</taxon>
        <taxon>Pseudonocardiaceae</taxon>
        <taxon>Thermocrispum</taxon>
    </lineage>
</organism>
<reference evidence="2 3" key="1">
    <citation type="journal article" date="2021" name="BMC Genomics">
        <title>Genome-resolved metagenome and metatranscriptome analyses of thermophilic composting reveal key bacterial players and their metabolic interactions.</title>
        <authorList>
            <person name="Braga L.P.P."/>
            <person name="Pereira R.V."/>
            <person name="Martins L.F."/>
            <person name="Moura L.M.S."/>
            <person name="Sanchez F.B."/>
            <person name="Patane J.S.L."/>
            <person name="da Silva A.M."/>
            <person name="Setubal J.C."/>
        </authorList>
    </citation>
    <scope>NUCLEOTIDE SEQUENCE [LARGE SCALE GENOMIC DNA]</scope>
    <source>
        <strain evidence="2">ZC4RG45</strain>
    </source>
</reference>
<sequence length="58" mass="6125">MSIIEKVKGLFGGSRNKAEDADAKVATEEQADEAKDAEGKVKEKVASGQEKGEGDKSE</sequence>
<accession>A0ABD6FH88</accession>
<proteinExistence type="predicted"/>
<evidence type="ECO:0000256" key="1">
    <source>
        <dbReference type="SAM" id="MobiDB-lite"/>
    </source>
</evidence>
<evidence type="ECO:0008006" key="4">
    <source>
        <dbReference type="Google" id="ProtNLM"/>
    </source>
</evidence>
<gene>
    <name evidence="2" type="ORF">DIU77_008630</name>
</gene>
<dbReference type="AlphaFoldDB" id="A0ABD6FH88"/>